<name>A0A7X9ZXN5_9BURK</name>
<sequence length="61" mass="6752">MSGIVALADKLSAEVRRLRQWRNGQTVIHRPSKDARPASVHQCKSGRLAINQADQSRSAID</sequence>
<gene>
    <name evidence="2" type="ORF">HHL14_15520</name>
</gene>
<dbReference type="Proteomes" id="UP000583127">
    <property type="component" value="Unassembled WGS sequence"/>
</dbReference>
<comment type="caution">
    <text evidence="2">The sequence shown here is derived from an EMBL/GenBank/DDBJ whole genome shotgun (WGS) entry which is preliminary data.</text>
</comment>
<proteinExistence type="predicted"/>
<evidence type="ECO:0000313" key="3">
    <source>
        <dbReference type="Proteomes" id="UP000583127"/>
    </source>
</evidence>
<reference evidence="2 3" key="1">
    <citation type="submission" date="2020-04" db="EMBL/GenBank/DDBJ databases">
        <title>Paraburkholderia sp. G-4-1-8 isolated from soil.</title>
        <authorList>
            <person name="Dahal R.H."/>
        </authorList>
    </citation>
    <scope>NUCLEOTIDE SEQUENCE [LARGE SCALE GENOMIC DNA]</scope>
    <source>
        <strain evidence="2 3">G-4-1-8</strain>
    </source>
</reference>
<feature type="compositionally biased region" description="Polar residues" evidence="1">
    <location>
        <begin position="52"/>
        <end position="61"/>
    </location>
</feature>
<protein>
    <submittedName>
        <fullName evidence="2">Uncharacterized protein</fullName>
    </submittedName>
</protein>
<dbReference type="EMBL" id="JABBFZ010000008">
    <property type="protein sequence ID" value="NML32242.1"/>
    <property type="molecule type" value="Genomic_DNA"/>
</dbReference>
<dbReference type="RefSeq" id="WP_169498494.1">
    <property type="nucleotide sequence ID" value="NZ_JABBFZ010000008.1"/>
</dbReference>
<evidence type="ECO:0000313" key="2">
    <source>
        <dbReference type="EMBL" id="NML32242.1"/>
    </source>
</evidence>
<organism evidence="2 3">
    <name type="scientific">Paraburkholderia antibiotica</name>
    <dbReference type="NCBI Taxonomy" id="2728839"/>
    <lineage>
        <taxon>Bacteria</taxon>
        <taxon>Pseudomonadati</taxon>
        <taxon>Pseudomonadota</taxon>
        <taxon>Betaproteobacteria</taxon>
        <taxon>Burkholderiales</taxon>
        <taxon>Burkholderiaceae</taxon>
        <taxon>Paraburkholderia</taxon>
    </lineage>
</organism>
<accession>A0A7X9ZXN5</accession>
<keyword evidence="3" id="KW-1185">Reference proteome</keyword>
<dbReference type="AlphaFoldDB" id="A0A7X9ZXN5"/>
<feature type="region of interest" description="Disordered" evidence="1">
    <location>
        <begin position="31"/>
        <end position="61"/>
    </location>
</feature>
<evidence type="ECO:0000256" key="1">
    <source>
        <dbReference type="SAM" id="MobiDB-lite"/>
    </source>
</evidence>